<feature type="active site" description="Proton donor" evidence="9">
    <location>
        <position position="339"/>
    </location>
</feature>
<evidence type="ECO:0000256" key="6">
    <source>
        <dbReference type="ARBA" id="ARBA00034115"/>
    </source>
</evidence>
<comment type="catalytic activity">
    <reaction evidence="8">
        <text>L-ornithine + H(+) = putrescine + CO2</text>
        <dbReference type="Rhea" id="RHEA:22964"/>
        <dbReference type="ChEBI" id="CHEBI:15378"/>
        <dbReference type="ChEBI" id="CHEBI:16526"/>
        <dbReference type="ChEBI" id="CHEBI:46911"/>
        <dbReference type="ChEBI" id="CHEBI:326268"/>
        <dbReference type="EC" id="4.1.1.17"/>
    </reaction>
</comment>
<comment type="cofactor">
    <cofactor evidence="1 9">
        <name>pyridoxal 5'-phosphate</name>
        <dbReference type="ChEBI" id="CHEBI:597326"/>
    </cofactor>
</comment>
<keyword evidence="3" id="KW-0210">Decarboxylase</keyword>
<accession>A0A0E4GYJ6</accession>
<dbReference type="InterPro" id="IPR022653">
    <property type="entry name" value="De-COase2_pyr-phos_BS"/>
</dbReference>
<dbReference type="GO" id="GO:0033387">
    <property type="term" value="P:putrescine biosynthetic process from arginine, via ornithine"/>
    <property type="evidence" value="ECO:0007669"/>
    <property type="project" value="TreeGrafter"/>
</dbReference>
<dbReference type="SUPFAM" id="SSF50621">
    <property type="entry name" value="Alanine racemase C-terminal domain-like"/>
    <property type="match status" value="1"/>
</dbReference>
<dbReference type="EMBL" id="CTEE01000001">
    <property type="protein sequence ID" value="CQD14903.1"/>
    <property type="molecule type" value="Genomic_DNA"/>
</dbReference>
<proteinExistence type="inferred from homology"/>
<dbReference type="EC" id="4.1.1.17" evidence="7"/>
<evidence type="ECO:0000259" key="10">
    <source>
        <dbReference type="Pfam" id="PF02784"/>
    </source>
</evidence>
<dbReference type="GO" id="GO:0004586">
    <property type="term" value="F:ornithine decarboxylase activity"/>
    <property type="evidence" value="ECO:0007669"/>
    <property type="project" value="UniProtKB-EC"/>
</dbReference>
<evidence type="ECO:0000256" key="4">
    <source>
        <dbReference type="ARBA" id="ARBA00022898"/>
    </source>
</evidence>
<dbReference type="Pfam" id="PF02784">
    <property type="entry name" value="Orn_Arg_deC_N"/>
    <property type="match status" value="1"/>
</dbReference>
<evidence type="ECO:0000256" key="3">
    <source>
        <dbReference type="ARBA" id="ARBA00022793"/>
    </source>
</evidence>
<dbReference type="RefSeq" id="WP_090602763.1">
    <property type="nucleotide sequence ID" value="NZ_CTEE01000001.1"/>
</dbReference>
<reference evidence="11 12" key="1">
    <citation type="submission" date="2015-03" db="EMBL/GenBank/DDBJ databases">
        <authorList>
            <person name="Urmite Genomes"/>
        </authorList>
    </citation>
    <scope>NUCLEOTIDE SEQUENCE [LARGE SCALE GENOMIC DNA]</scope>
    <source>
        <strain evidence="11 12">CSUR P1491</strain>
    </source>
</reference>
<dbReference type="OrthoDB" id="9802241at2"/>
<dbReference type="Gene3D" id="2.40.37.10">
    <property type="entry name" value="Lyase, Ornithine Decarboxylase, Chain A, domain 1"/>
    <property type="match status" value="1"/>
</dbReference>
<dbReference type="PRINTS" id="PR01179">
    <property type="entry name" value="ODADCRBXLASE"/>
</dbReference>
<dbReference type="InterPro" id="IPR022644">
    <property type="entry name" value="De-COase2_N"/>
</dbReference>
<comment type="pathway">
    <text evidence="6">Amine and polyamine biosynthesis; putrescine biosynthesis via L-ornithine pathway; putrescine from L-ornithine: step 1/1.</text>
</comment>
<evidence type="ECO:0000256" key="2">
    <source>
        <dbReference type="ARBA" id="ARBA00008872"/>
    </source>
</evidence>
<dbReference type="PANTHER" id="PTHR11482">
    <property type="entry name" value="ARGININE/DIAMINOPIMELATE/ORNITHINE DECARBOXYLASE"/>
    <property type="match status" value="1"/>
</dbReference>
<evidence type="ECO:0000313" key="11">
    <source>
        <dbReference type="EMBL" id="CQD14903.1"/>
    </source>
</evidence>
<feature type="modified residue" description="N6-(pyridoxal phosphate)lysine" evidence="9">
    <location>
        <position position="62"/>
    </location>
</feature>
<dbReference type="SUPFAM" id="SSF51419">
    <property type="entry name" value="PLP-binding barrel"/>
    <property type="match status" value="1"/>
</dbReference>
<dbReference type="Gene3D" id="3.20.20.10">
    <property type="entry name" value="Alanine racemase"/>
    <property type="match status" value="1"/>
</dbReference>
<keyword evidence="4 9" id="KW-0663">Pyridoxal phosphate</keyword>
<dbReference type="PROSITE" id="PS00878">
    <property type="entry name" value="ODR_DC_2_1"/>
    <property type="match status" value="1"/>
</dbReference>
<dbReference type="InterPro" id="IPR009006">
    <property type="entry name" value="Ala_racemase/Decarboxylase_C"/>
</dbReference>
<dbReference type="CDD" id="cd00622">
    <property type="entry name" value="PLPDE_III_ODC"/>
    <property type="match status" value="1"/>
</dbReference>
<protein>
    <recommendedName>
        <fullName evidence="7">ornithine decarboxylase</fullName>
        <ecNumber evidence="7">4.1.1.17</ecNumber>
    </recommendedName>
</protein>
<dbReference type="InterPro" id="IPR002433">
    <property type="entry name" value="Orn_de-COase"/>
</dbReference>
<dbReference type="PRINTS" id="PR01182">
    <property type="entry name" value="ORNDCRBXLASE"/>
</dbReference>
<dbReference type="FunFam" id="3.20.20.10:FF:000008">
    <property type="entry name" value="Ornithine decarboxylase"/>
    <property type="match status" value="1"/>
</dbReference>
<comment type="similarity">
    <text evidence="2">Belongs to the Orn/Lys/Arg decarboxylase class-II family.</text>
</comment>
<sequence>MHPAIRSQLRDLLRRRASAHRWERLLAEHGTPLLVLDLQRVVTQYQLLSTQLRGFALHYAVKALPHPAVVTALADCGGSFEVASSGEIDVLRGLGLPMNRCIHTHPIKKPAEIDYAYRAGIRTFVVDNPLEVRKFIDRPSDIEVLVRLSFPNPSAKYDLSSKFGVTPAQAELVVKQLMVARVGFAGFSFHVGSQTTSAEPYRAAVRATLALVDHLRRTLGADTRVIDIGGGFPVTYREPIPSIDAICSAVDDAFGARRSEFILLAEPGRFLVADCMTLLTSVVGTSARDGRLWHYLDDGVYGSYSNVVADVDPPILALHELDEHTSMAHQPVTLGGPTCDSIDVVARDYPMPQLAVGDVVVSPLMGAYTIVSASRFNGIPATPVVVAHHGADGVETTVGKRPLPGKVCKPVTSAAVPP</sequence>
<evidence type="ECO:0000256" key="1">
    <source>
        <dbReference type="ARBA" id="ARBA00001933"/>
    </source>
</evidence>
<dbReference type="InterPro" id="IPR029066">
    <property type="entry name" value="PLP-binding_barrel"/>
</dbReference>
<organism evidence="11 12">
    <name type="scientific">Mycobacterium lentiflavum</name>
    <dbReference type="NCBI Taxonomy" id="141349"/>
    <lineage>
        <taxon>Bacteria</taxon>
        <taxon>Bacillati</taxon>
        <taxon>Actinomycetota</taxon>
        <taxon>Actinomycetes</taxon>
        <taxon>Mycobacteriales</taxon>
        <taxon>Mycobacteriaceae</taxon>
        <taxon>Mycobacterium</taxon>
        <taxon>Mycobacterium simiae complex</taxon>
    </lineage>
</organism>
<evidence type="ECO:0000256" key="7">
    <source>
        <dbReference type="ARBA" id="ARBA00034138"/>
    </source>
</evidence>
<dbReference type="PANTHER" id="PTHR11482:SF6">
    <property type="entry name" value="ORNITHINE DECARBOXYLASE 1-RELATED"/>
    <property type="match status" value="1"/>
</dbReference>
<dbReference type="Proteomes" id="UP000199251">
    <property type="component" value="Unassembled WGS sequence"/>
</dbReference>
<evidence type="ECO:0000256" key="9">
    <source>
        <dbReference type="PIRSR" id="PIRSR600183-50"/>
    </source>
</evidence>
<feature type="domain" description="Orn/DAP/Arg decarboxylase 2 N-terminal" evidence="10">
    <location>
        <begin position="39"/>
        <end position="273"/>
    </location>
</feature>
<dbReference type="STRING" id="141349.BN1232_03167"/>
<gene>
    <name evidence="11" type="ORF">BN1232_03167</name>
</gene>
<keyword evidence="5" id="KW-0456">Lyase</keyword>
<evidence type="ECO:0000256" key="8">
    <source>
        <dbReference type="ARBA" id="ARBA00049127"/>
    </source>
</evidence>
<name>A0A0E4GYJ6_MYCLN</name>
<dbReference type="GO" id="GO:0005737">
    <property type="term" value="C:cytoplasm"/>
    <property type="evidence" value="ECO:0007669"/>
    <property type="project" value="TreeGrafter"/>
</dbReference>
<dbReference type="InterPro" id="IPR000183">
    <property type="entry name" value="Orn/DAP/Arg_de-COase"/>
</dbReference>
<dbReference type="AlphaFoldDB" id="A0A0E4GYJ6"/>
<evidence type="ECO:0000256" key="5">
    <source>
        <dbReference type="ARBA" id="ARBA00023239"/>
    </source>
</evidence>
<evidence type="ECO:0000313" key="12">
    <source>
        <dbReference type="Proteomes" id="UP000199251"/>
    </source>
</evidence>